<dbReference type="AlphaFoldDB" id="A0A8H4UQJ7"/>
<dbReference type="OrthoDB" id="5105938at2759"/>
<protein>
    <recommendedName>
        <fullName evidence="3">Nephrocystin 3-like N-terminal domain-containing protein</fullName>
    </recommendedName>
</protein>
<proteinExistence type="predicted"/>
<evidence type="ECO:0000313" key="5">
    <source>
        <dbReference type="Proteomes" id="UP000635477"/>
    </source>
</evidence>
<dbReference type="Gene3D" id="3.40.50.300">
    <property type="entry name" value="P-loop containing nucleotide triphosphate hydrolases"/>
    <property type="match status" value="1"/>
</dbReference>
<dbReference type="InterPro" id="IPR036770">
    <property type="entry name" value="Ankyrin_rpt-contain_sf"/>
</dbReference>
<dbReference type="Pfam" id="PF12796">
    <property type="entry name" value="Ank_2"/>
    <property type="match status" value="2"/>
</dbReference>
<dbReference type="SUPFAM" id="SSF48403">
    <property type="entry name" value="Ankyrin repeat"/>
    <property type="match status" value="2"/>
</dbReference>
<dbReference type="EMBL" id="JABEYC010000153">
    <property type="protein sequence ID" value="KAF4981704.1"/>
    <property type="molecule type" value="Genomic_DNA"/>
</dbReference>
<keyword evidence="5" id="KW-1185">Reference proteome</keyword>
<comment type="caution">
    <text evidence="4">The sequence shown here is derived from an EMBL/GenBank/DDBJ whole genome shotgun (WGS) entry which is preliminary data.</text>
</comment>
<reference evidence="4" key="1">
    <citation type="journal article" date="2020" name="BMC Genomics">
        <title>Correction to: Identification and distribution of gene clusters required for synthesis of sphingolipid metabolism inhibitors in diverse species of the filamentous fungus Fusarium.</title>
        <authorList>
            <person name="Kim H.S."/>
            <person name="Lohmar J.M."/>
            <person name="Busman M."/>
            <person name="Brown D.W."/>
            <person name="Naumann T.A."/>
            <person name="Divon H.H."/>
            <person name="Lysoe E."/>
            <person name="Uhlig S."/>
            <person name="Proctor R.H."/>
        </authorList>
    </citation>
    <scope>NUCLEOTIDE SEQUENCE</scope>
    <source>
        <strain evidence="4">NRRL 22465</strain>
    </source>
</reference>
<feature type="repeat" description="ANK" evidence="2">
    <location>
        <begin position="701"/>
        <end position="733"/>
    </location>
</feature>
<dbReference type="PROSITE" id="PS50088">
    <property type="entry name" value="ANK_REPEAT"/>
    <property type="match status" value="4"/>
</dbReference>
<keyword evidence="2" id="KW-0040">ANK repeat</keyword>
<feature type="domain" description="Nephrocystin 3-like N-terminal" evidence="3">
    <location>
        <begin position="199"/>
        <end position="368"/>
    </location>
</feature>
<dbReference type="PANTHER" id="PTHR10039:SF16">
    <property type="entry name" value="GPI INOSITOL-DEACYLASE"/>
    <property type="match status" value="1"/>
</dbReference>
<sequence>MAEVVGLVAASGQFLEQSIKIIKFSKALHDKIQDAPDEIEAWRSQMTRLRELVQEICDTPSLQTTNISDTIKDCNEIGYRLGQEFDQVDFDSTDTMGRKTWKAVKGLAKEGKICDNFAQLERLKTTLLAQMSLRAPTSRAQGNETMMRFDDLRAGIDEVKNSMQPGSDEDHCLRALFVTDTAADRAGIVTARGERAPKTCEWITSSHEYKSWQQGSPSLLWISGPPGKGKTFLSIFLSHHLEDVHGDSPSSVIFFFCDNKVSSRNTATSILRGLMSQLAQSHPSLLEILIRPWKVQQDSLFKESSFEILWRTFREMLEALGTTPTYCVLDALDECDEESLTSLLKKLKSLFDPKVSVRHSLKLLILSRKHPVCLQSTLSTFPQLHLDGAQDDIEIYIKHRVSQLGAMMGIEDHKLLRHVETTFFERAEGTFLWVSFMADDLESKPLEQLEETLKNLPRGLKSVYERILLQIEPTSQTTIAAMLSWITLAAKPLSVEAICQALDIQATKFLGPEEICENYVKCCGNLLQLTPVDSEHDRQQPSKMLISFVHQSAKEFLITRHEDPQIGKLLVNQQQSQKSIANNLIRRLVQLDEKMPVTALDIYAWRYAEVHIGVLGNDVLQVMDDNCDFFSRRKMPSGGFYIPNFFDRLFVEDPFRRRWKFSLTHYASDYGHLALLQHLLQKKNIFSYLSPRRNVNKRSFEGSTALLLACESGHMSTVKLLLRNGADIHSYNFSQETPLQQASKNGQAEVVELLLQYGSDPNFVNQLGDTSLSLACRGGHINVVDILFRNGANPNQQTSSYILESSLHAAGRIGNIEMVELLLRYNADPRLIDFYGYTPLHTALQYRKGQVFDLLVRSKWGKEVLSIDVSGKSSCNKNFLHLSAASGLGDMCTRMIEEMGYDIDTKTKDGHESTAVYFALQGGHCDLAQIFDGLVDINHRDSEGRTMLHVCVLGIDTKARFCIAEGGDLTACGFVKVALHLGADLYIKDAYSDTAYDLAMQRMRMTRRVSGHDGPNDLKEVVAAFEEK</sequence>
<dbReference type="SUPFAM" id="SSF52540">
    <property type="entry name" value="P-loop containing nucleoside triphosphate hydrolases"/>
    <property type="match status" value="1"/>
</dbReference>
<dbReference type="Gene3D" id="1.25.40.20">
    <property type="entry name" value="Ankyrin repeat-containing domain"/>
    <property type="match status" value="1"/>
</dbReference>
<dbReference type="InterPro" id="IPR027417">
    <property type="entry name" value="P-loop_NTPase"/>
</dbReference>
<organism evidence="4 5">
    <name type="scientific">Fusarium zealandicum</name>
    <dbReference type="NCBI Taxonomy" id="1053134"/>
    <lineage>
        <taxon>Eukaryota</taxon>
        <taxon>Fungi</taxon>
        <taxon>Dikarya</taxon>
        <taxon>Ascomycota</taxon>
        <taxon>Pezizomycotina</taxon>
        <taxon>Sordariomycetes</taxon>
        <taxon>Hypocreomycetidae</taxon>
        <taxon>Hypocreales</taxon>
        <taxon>Nectriaceae</taxon>
        <taxon>Fusarium</taxon>
        <taxon>Fusarium staphyleae species complex</taxon>
    </lineage>
</organism>
<accession>A0A8H4UQJ7</accession>
<evidence type="ECO:0000256" key="1">
    <source>
        <dbReference type="ARBA" id="ARBA00022737"/>
    </source>
</evidence>
<feature type="repeat" description="ANK" evidence="2">
    <location>
        <begin position="802"/>
        <end position="834"/>
    </location>
</feature>
<dbReference type="PROSITE" id="PS50297">
    <property type="entry name" value="ANK_REP_REGION"/>
    <property type="match status" value="3"/>
</dbReference>
<gene>
    <name evidence="4" type="ORF">FZEAL_2506</name>
</gene>
<name>A0A8H4UQJ7_9HYPO</name>
<feature type="repeat" description="ANK" evidence="2">
    <location>
        <begin position="734"/>
        <end position="766"/>
    </location>
</feature>
<dbReference type="SMART" id="SM00248">
    <property type="entry name" value="ANK"/>
    <property type="match status" value="8"/>
</dbReference>
<reference evidence="4" key="2">
    <citation type="submission" date="2020-05" db="EMBL/GenBank/DDBJ databases">
        <authorList>
            <person name="Kim H.-S."/>
            <person name="Proctor R.H."/>
            <person name="Brown D.W."/>
        </authorList>
    </citation>
    <scope>NUCLEOTIDE SEQUENCE</scope>
    <source>
        <strain evidence="4">NRRL 22465</strain>
    </source>
</reference>
<dbReference type="Proteomes" id="UP000635477">
    <property type="component" value="Unassembled WGS sequence"/>
</dbReference>
<dbReference type="InterPro" id="IPR056884">
    <property type="entry name" value="NPHP3-like_N"/>
</dbReference>
<dbReference type="InterPro" id="IPR002110">
    <property type="entry name" value="Ankyrin_rpt"/>
</dbReference>
<keyword evidence="1" id="KW-0677">Repeat</keyword>
<feature type="repeat" description="ANK" evidence="2">
    <location>
        <begin position="767"/>
        <end position="799"/>
    </location>
</feature>
<evidence type="ECO:0000313" key="4">
    <source>
        <dbReference type="EMBL" id="KAF4981704.1"/>
    </source>
</evidence>
<evidence type="ECO:0000256" key="2">
    <source>
        <dbReference type="PROSITE-ProRule" id="PRU00023"/>
    </source>
</evidence>
<dbReference type="PANTHER" id="PTHR10039">
    <property type="entry name" value="AMELOGENIN"/>
    <property type="match status" value="1"/>
</dbReference>
<dbReference type="Pfam" id="PF24883">
    <property type="entry name" value="NPHP3_N"/>
    <property type="match status" value="1"/>
</dbReference>
<evidence type="ECO:0000259" key="3">
    <source>
        <dbReference type="Pfam" id="PF24883"/>
    </source>
</evidence>